<dbReference type="InterPro" id="IPR011527">
    <property type="entry name" value="ABC1_TM_dom"/>
</dbReference>
<dbReference type="GO" id="GO:0005524">
    <property type="term" value="F:ATP binding"/>
    <property type="evidence" value="ECO:0007669"/>
    <property type="project" value="UniProtKB-KW"/>
</dbReference>
<sequence>MKYILKKDSKRVIVYFILTIILALLMVSNSLVLKYIMDVASSKGLNKYVSLVINVLLFILVQSLAYYLQQLNSQFLAKEAVSVYRNVVFERLSKQRLLTLNSNESGQYISLLTSQMDNLGQNYFYTFFWGLYLLLQFLAASLLSWIINPVMAIFAIILSIPNILIPLIFKTKLQIKKSKTIEATNNYINETNDLFSGLTDWKVNRSEAAVVSEEKMINKKLLHCEKDELKTENTVTVFNKTFSDFLYFGTWLIGTFFIIKSNLSIGQIVAFTQLVTNISFPIYSFSDLFSQWIGGKKVFDSIENETNKETITSDNEKNIDAFSSIELKDVSVSFEEKNVIDSLNLKIKAGKKYLIVGKSGSGKSTFIKLITKQLDNYGGEILLNGINISKLTDNQIYQNFSYLPQDGHVFATTLRNNLTLYKSYPDEIIIKALKFVELDKWANAESLSMKLGNSDTKVSGGEAKRIELARLLLREKSVLILDEFSSGIDKATLQKIESKLLSLPITLLYVTHTYNNDLIAKADEVIKF</sequence>
<dbReference type="EMBL" id="JXBY01000028">
    <property type="protein sequence ID" value="KJY54234.1"/>
    <property type="molecule type" value="Genomic_DNA"/>
</dbReference>
<keyword evidence="6 7" id="KW-0472">Membrane</keyword>
<feature type="transmembrane region" description="Helical" evidence="7">
    <location>
        <begin position="152"/>
        <end position="169"/>
    </location>
</feature>
<dbReference type="OrthoDB" id="2260349at2"/>
<dbReference type="GO" id="GO:0140359">
    <property type="term" value="F:ABC-type transporter activity"/>
    <property type="evidence" value="ECO:0007669"/>
    <property type="project" value="InterPro"/>
</dbReference>
<comment type="subcellular location">
    <subcellularLocation>
        <location evidence="1">Cell membrane</location>
        <topology evidence="1">Multi-pass membrane protein</topology>
    </subcellularLocation>
</comment>
<evidence type="ECO:0000259" key="9">
    <source>
        <dbReference type="PROSITE" id="PS50929"/>
    </source>
</evidence>
<dbReference type="Gene3D" id="3.40.50.300">
    <property type="entry name" value="P-loop containing nucleotide triphosphate hydrolases"/>
    <property type="match status" value="1"/>
</dbReference>
<evidence type="ECO:0000256" key="6">
    <source>
        <dbReference type="ARBA" id="ARBA00023136"/>
    </source>
</evidence>
<dbReference type="InterPro" id="IPR027417">
    <property type="entry name" value="P-loop_NTPase"/>
</dbReference>
<evidence type="ECO:0000313" key="10">
    <source>
        <dbReference type="EMBL" id="KJY54234.1"/>
    </source>
</evidence>
<feature type="domain" description="ABC transmembrane type-1" evidence="9">
    <location>
        <begin position="13"/>
        <end position="294"/>
    </location>
</feature>
<protein>
    <submittedName>
        <fullName evidence="10">ABC superfamily ATP binding cassette transporter ATP-binding and membrane spanning permease</fullName>
    </submittedName>
</protein>
<dbReference type="PROSITE" id="PS50893">
    <property type="entry name" value="ABC_TRANSPORTER_2"/>
    <property type="match status" value="1"/>
</dbReference>
<dbReference type="InterPro" id="IPR003439">
    <property type="entry name" value="ABC_transporter-like_ATP-bd"/>
</dbReference>
<dbReference type="CDD" id="cd03228">
    <property type="entry name" value="ABCC_MRP_Like"/>
    <property type="match status" value="1"/>
</dbReference>
<dbReference type="STRING" id="1218493.JF76_17450"/>
<evidence type="ECO:0000313" key="11">
    <source>
        <dbReference type="Proteomes" id="UP000033533"/>
    </source>
</evidence>
<feature type="transmembrane region" description="Helical" evidence="7">
    <location>
        <begin position="123"/>
        <end position="146"/>
    </location>
</feature>
<dbReference type="HOGENOM" id="CLU_000604_84_3_9"/>
<dbReference type="GO" id="GO:0005886">
    <property type="term" value="C:plasma membrane"/>
    <property type="evidence" value="ECO:0007669"/>
    <property type="project" value="UniProtKB-SubCell"/>
</dbReference>
<organism evidence="10 11">
    <name type="scientific">Lactobacillus kullabergensis</name>
    <dbReference type="NCBI Taxonomy" id="1218493"/>
    <lineage>
        <taxon>Bacteria</taxon>
        <taxon>Bacillati</taxon>
        <taxon>Bacillota</taxon>
        <taxon>Bacilli</taxon>
        <taxon>Lactobacillales</taxon>
        <taxon>Lactobacillaceae</taxon>
        <taxon>Lactobacillus</taxon>
    </lineage>
</organism>
<dbReference type="PANTHER" id="PTHR24221:SF654">
    <property type="entry name" value="ATP-BINDING CASSETTE SUB-FAMILY B MEMBER 6"/>
    <property type="match status" value="1"/>
</dbReference>
<evidence type="ECO:0000256" key="5">
    <source>
        <dbReference type="ARBA" id="ARBA00022989"/>
    </source>
</evidence>
<evidence type="ECO:0000256" key="7">
    <source>
        <dbReference type="SAM" id="Phobius"/>
    </source>
</evidence>
<accession>A0A0F4L7J8</accession>
<dbReference type="InterPro" id="IPR003593">
    <property type="entry name" value="AAA+_ATPase"/>
</dbReference>
<evidence type="ECO:0000256" key="1">
    <source>
        <dbReference type="ARBA" id="ARBA00004651"/>
    </source>
</evidence>
<dbReference type="PROSITE" id="PS00211">
    <property type="entry name" value="ABC_TRANSPORTER_1"/>
    <property type="match status" value="1"/>
</dbReference>
<dbReference type="PATRIC" id="fig|1218493.3.peg.1830"/>
<dbReference type="Pfam" id="PF00005">
    <property type="entry name" value="ABC_tran"/>
    <property type="match status" value="1"/>
</dbReference>
<dbReference type="AlphaFoldDB" id="A0A0F4L7J8"/>
<dbReference type="PANTHER" id="PTHR24221">
    <property type="entry name" value="ATP-BINDING CASSETTE SUB-FAMILY B"/>
    <property type="match status" value="1"/>
</dbReference>
<keyword evidence="3" id="KW-0547">Nucleotide-binding</keyword>
<comment type="caution">
    <text evidence="10">The sequence shown here is derived from an EMBL/GenBank/DDBJ whole genome shotgun (WGS) entry which is preliminary data.</text>
</comment>
<evidence type="ECO:0000256" key="2">
    <source>
        <dbReference type="ARBA" id="ARBA00022692"/>
    </source>
</evidence>
<dbReference type="Proteomes" id="UP000033533">
    <property type="component" value="Unassembled WGS sequence"/>
</dbReference>
<dbReference type="InterPro" id="IPR017871">
    <property type="entry name" value="ABC_transporter-like_CS"/>
</dbReference>
<dbReference type="SMART" id="SM00382">
    <property type="entry name" value="AAA"/>
    <property type="match status" value="1"/>
</dbReference>
<dbReference type="PROSITE" id="PS50929">
    <property type="entry name" value="ABC_TM1F"/>
    <property type="match status" value="1"/>
</dbReference>
<dbReference type="Pfam" id="PF00664">
    <property type="entry name" value="ABC_membrane"/>
    <property type="match status" value="1"/>
</dbReference>
<name>A0A0F4L7J8_9LACO</name>
<keyword evidence="4 10" id="KW-0067">ATP-binding</keyword>
<keyword evidence="2 7" id="KW-0812">Transmembrane</keyword>
<evidence type="ECO:0000256" key="3">
    <source>
        <dbReference type="ARBA" id="ARBA00022741"/>
    </source>
</evidence>
<feature type="transmembrane region" description="Helical" evidence="7">
    <location>
        <begin position="12"/>
        <end position="36"/>
    </location>
</feature>
<gene>
    <name evidence="10" type="ORF">JF76_17450</name>
</gene>
<reference evidence="10 11" key="1">
    <citation type="submission" date="2014-12" db="EMBL/GenBank/DDBJ databases">
        <title>Comparative genomics of the lactic acid bacteria isolated from the honey bee gut.</title>
        <authorList>
            <person name="Ellegaard K.M."/>
            <person name="Tamarit D."/>
            <person name="Javelind E."/>
            <person name="Olofsson T."/>
            <person name="Andersson S.G."/>
            <person name="Vasquez A."/>
        </authorList>
    </citation>
    <scope>NUCLEOTIDE SEQUENCE [LARGE SCALE GENOMIC DNA]</scope>
    <source>
        <strain evidence="10 11">Biut2</strain>
    </source>
</reference>
<feature type="transmembrane region" description="Helical" evidence="7">
    <location>
        <begin position="48"/>
        <end position="68"/>
    </location>
</feature>
<feature type="domain" description="ABC transporter" evidence="8">
    <location>
        <begin position="325"/>
        <end position="526"/>
    </location>
</feature>
<dbReference type="InterPro" id="IPR036640">
    <property type="entry name" value="ABC1_TM_sf"/>
</dbReference>
<dbReference type="RefSeq" id="WP_045928707.1">
    <property type="nucleotide sequence ID" value="NZ_JBHSZS010000008.1"/>
</dbReference>
<keyword evidence="5 7" id="KW-1133">Transmembrane helix</keyword>
<dbReference type="GO" id="GO:0016887">
    <property type="term" value="F:ATP hydrolysis activity"/>
    <property type="evidence" value="ECO:0007669"/>
    <property type="project" value="InterPro"/>
</dbReference>
<dbReference type="SUPFAM" id="SSF90123">
    <property type="entry name" value="ABC transporter transmembrane region"/>
    <property type="match status" value="1"/>
</dbReference>
<dbReference type="GO" id="GO:0034040">
    <property type="term" value="F:ATPase-coupled lipid transmembrane transporter activity"/>
    <property type="evidence" value="ECO:0007669"/>
    <property type="project" value="TreeGrafter"/>
</dbReference>
<evidence type="ECO:0000259" key="8">
    <source>
        <dbReference type="PROSITE" id="PS50893"/>
    </source>
</evidence>
<dbReference type="InterPro" id="IPR039421">
    <property type="entry name" value="Type_1_exporter"/>
</dbReference>
<evidence type="ECO:0000256" key="4">
    <source>
        <dbReference type="ARBA" id="ARBA00022840"/>
    </source>
</evidence>
<proteinExistence type="predicted"/>
<dbReference type="Gene3D" id="1.20.1560.10">
    <property type="entry name" value="ABC transporter type 1, transmembrane domain"/>
    <property type="match status" value="1"/>
</dbReference>
<dbReference type="SUPFAM" id="SSF52540">
    <property type="entry name" value="P-loop containing nucleoside triphosphate hydrolases"/>
    <property type="match status" value="1"/>
</dbReference>